<evidence type="ECO:0000313" key="3">
    <source>
        <dbReference type="Proteomes" id="UP001499990"/>
    </source>
</evidence>
<proteinExistence type="predicted"/>
<evidence type="ECO:0000256" key="1">
    <source>
        <dbReference type="SAM" id="MobiDB-lite"/>
    </source>
</evidence>
<feature type="region of interest" description="Disordered" evidence="1">
    <location>
        <begin position="57"/>
        <end position="88"/>
    </location>
</feature>
<accession>A0ABP6SDV9</accession>
<organism evidence="2 3">
    <name type="scientific">Streptomyces sannanensis</name>
    <dbReference type="NCBI Taxonomy" id="285536"/>
    <lineage>
        <taxon>Bacteria</taxon>
        <taxon>Bacillati</taxon>
        <taxon>Actinomycetota</taxon>
        <taxon>Actinomycetes</taxon>
        <taxon>Kitasatosporales</taxon>
        <taxon>Streptomycetaceae</taxon>
        <taxon>Streptomyces</taxon>
    </lineage>
</organism>
<dbReference type="EMBL" id="BAAAYL010000001">
    <property type="protein sequence ID" value="GAA3374360.1"/>
    <property type="molecule type" value="Genomic_DNA"/>
</dbReference>
<evidence type="ECO:0000313" key="2">
    <source>
        <dbReference type="EMBL" id="GAA3374360.1"/>
    </source>
</evidence>
<feature type="compositionally biased region" description="Basic and acidic residues" evidence="1">
    <location>
        <begin position="66"/>
        <end position="88"/>
    </location>
</feature>
<dbReference type="Pfam" id="PF09957">
    <property type="entry name" value="VapB_antitoxin"/>
    <property type="match status" value="1"/>
</dbReference>
<dbReference type="Proteomes" id="UP001499990">
    <property type="component" value="Unassembled WGS sequence"/>
</dbReference>
<dbReference type="RefSeq" id="WP_345039113.1">
    <property type="nucleotide sequence ID" value="NZ_BAAAYL010000001.1"/>
</dbReference>
<comment type="caution">
    <text evidence="2">The sequence shown here is derived from an EMBL/GenBank/DDBJ whole genome shotgun (WGS) entry which is preliminary data.</text>
</comment>
<protein>
    <recommendedName>
        <fullName evidence="4">Type II toxin-antitoxin system VapB family antitoxin</fullName>
    </recommendedName>
</protein>
<dbReference type="InterPro" id="IPR019239">
    <property type="entry name" value="VapB_antitoxin"/>
</dbReference>
<reference evidence="3" key="1">
    <citation type="journal article" date="2019" name="Int. J. Syst. Evol. Microbiol.">
        <title>The Global Catalogue of Microorganisms (GCM) 10K type strain sequencing project: providing services to taxonomists for standard genome sequencing and annotation.</title>
        <authorList>
            <consortium name="The Broad Institute Genomics Platform"/>
            <consortium name="The Broad Institute Genome Sequencing Center for Infectious Disease"/>
            <person name="Wu L."/>
            <person name="Ma J."/>
        </authorList>
    </citation>
    <scope>NUCLEOTIDE SEQUENCE [LARGE SCALE GENOMIC DNA]</scope>
    <source>
        <strain evidence="3">JCM 9651</strain>
    </source>
</reference>
<keyword evidence="3" id="KW-1185">Reference proteome</keyword>
<evidence type="ECO:0008006" key="4">
    <source>
        <dbReference type="Google" id="ProtNLM"/>
    </source>
</evidence>
<sequence>MSRTVIDLDDEIVAQAMRLYGVTTKAAAVRAAMEDAVKRRLRREFFEAIDSGELDFSEIVESTGPKNRDGTLKRKAGDKGDKTGQEAA</sequence>
<name>A0ABP6SDV9_9ACTN</name>
<gene>
    <name evidence="2" type="ORF">GCM10020367_37960</name>
</gene>